<evidence type="ECO:0000313" key="3">
    <source>
        <dbReference type="EMBL" id="GMH84932.1"/>
    </source>
</evidence>
<keyword evidence="1" id="KW-0732">Signal</keyword>
<feature type="chain" id="PRO_5040993339" description="SGNH hydrolase-type esterase domain-containing protein" evidence="1">
    <location>
        <begin position="20"/>
        <end position="291"/>
    </location>
</feature>
<dbReference type="InterPro" id="IPR036514">
    <property type="entry name" value="SGNH_hydro_sf"/>
</dbReference>
<sequence length="291" mass="29863">MRFSALAFTVAGVITAADAAKILIVGDSMGEFSTNVLETYCAGAEVKNAGLAGTKADDWANDINADAVKGCGSSFDYVWMSFGGNDMLESDGCSMTAETMQSKVTAAINNVKTNIAPGATKYLMTCYCQPKSAESGSACNTPEKTVPLCAGIKAACDLDSNVEYVDSFESCGGSSSAWSNPGYFEDAIHLNKRGYCKVFTQAAIQTLFQCGERAYDCDNEDCTMTGYNLQCAGDASKDEYDGGSCTAINGGGGGGGGGDDGDVDLGAASSLRVSLMATGVALAVVMAVCGV</sequence>
<dbReference type="AlphaFoldDB" id="A0A9W7ENE9"/>
<dbReference type="OrthoDB" id="198425at2759"/>
<accession>A0A9W7ENE9</accession>
<comment type="caution">
    <text evidence="3">The sequence shown here is derived from an EMBL/GenBank/DDBJ whole genome shotgun (WGS) entry which is preliminary data.</text>
</comment>
<dbReference type="InterPro" id="IPR013830">
    <property type="entry name" value="SGNH_hydro"/>
</dbReference>
<protein>
    <recommendedName>
        <fullName evidence="2">SGNH hydrolase-type esterase domain-containing protein</fullName>
    </recommendedName>
</protein>
<dbReference type="Proteomes" id="UP001165085">
    <property type="component" value="Unassembled WGS sequence"/>
</dbReference>
<feature type="domain" description="SGNH hydrolase-type esterase" evidence="2">
    <location>
        <begin position="41"/>
        <end position="195"/>
    </location>
</feature>
<dbReference type="Pfam" id="PF13472">
    <property type="entry name" value="Lipase_GDSL_2"/>
    <property type="match status" value="1"/>
</dbReference>
<evidence type="ECO:0000259" key="2">
    <source>
        <dbReference type="Pfam" id="PF13472"/>
    </source>
</evidence>
<proteinExistence type="predicted"/>
<evidence type="ECO:0000313" key="4">
    <source>
        <dbReference type="Proteomes" id="UP001165085"/>
    </source>
</evidence>
<gene>
    <name evidence="3" type="ORF">TrST_g12807</name>
</gene>
<keyword evidence="4" id="KW-1185">Reference proteome</keyword>
<feature type="signal peptide" evidence="1">
    <location>
        <begin position="1"/>
        <end position="19"/>
    </location>
</feature>
<reference evidence="4" key="1">
    <citation type="journal article" date="2023" name="Commun. Biol.">
        <title>Genome analysis of Parmales, the sister group of diatoms, reveals the evolutionary specialization of diatoms from phago-mixotrophs to photoautotrophs.</title>
        <authorList>
            <person name="Ban H."/>
            <person name="Sato S."/>
            <person name="Yoshikawa S."/>
            <person name="Yamada K."/>
            <person name="Nakamura Y."/>
            <person name="Ichinomiya M."/>
            <person name="Sato N."/>
            <person name="Blanc-Mathieu R."/>
            <person name="Endo H."/>
            <person name="Kuwata A."/>
            <person name="Ogata H."/>
        </authorList>
    </citation>
    <scope>NUCLEOTIDE SEQUENCE [LARGE SCALE GENOMIC DNA]</scope>
    <source>
        <strain evidence="4">NIES 3701</strain>
    </source>
</reference>
<dbReference type="CDD" id="cd00229">
    <property type="entry name" value="SGNH_hydrolase"/>
    <property type="match status" value="1"/>
</dbReference>
<dbReference type="Gene3D" id="3.40.50.1110">
    <property type="entry name" value="SGNH hydrolase"/>
    <property type="match status" value="1"/>
</dbReference>
<organism evidence="3 4">
    <name type="scientific">Triparma strigata</name>
    <dbReference type="NCBI Taxonomy" id="1606541"/>
    <lineage>
        <taxon>Eukaryota</taxon>
        <taxon>Sar</taxon>
        <taxon>Stramenopiles</taxon>
        <taxon>Ochrophyta</taxon>
        <taxon>Bolidophyceae</taxon>
        <taxon>Parmales</taxon>
        <taxon>Triparmaceae</taxon>
        <taxon>Triparma</taxon>
    </lineage>
</organism>
<evidence type="ECO:0000256" key="1">
    <source>
        <dbReference type="SAM" id="SignalP"/>
    </source>
</evidence>
<name>A0A9W7ENE9_9STRA</name>
<dbReference type="EMBL" id="BRXY01000298">
    <property type="protein sequence ID" value="GMH84932.1"/>
    <property type="molecule type" value="Genomic_DNA"/>
</dbReference>
<dbReference type="SUPFAM" id="SSF52266">
    <property type="entry name" value="SGNH hydrolase"/>
    <property type="match status" value="1"/>
</dbReference>